<dbReference type="Ensembl" id="ENSNGAT00000011057.1">
    <property type="protein sequence ID" value="ENSNGAP00000006226.1"/>
    <property type="gene ID" value="ENSNGAG00000009119.1"/>
</dbReference>
<feature type="compositionally biased region" description="Polar residues" evidence="5">
    <location>
        <begin position="56"/>
        <end position="66"/>
    </location>
</feature>
<dbReference type="InterPro" id="IPR047374">
    <property type="entry name" value="KH-I_ANKHD1"/>
</dbReference>
<dbReference type="SMART" id="SM00322">
    <property type="entry name" value="KH"/>
    <property type="match status" value="1"/>
</dbReference>
<dbReference type="GO" id="GO:0005737">
    <property type="term" value="C:cytoplasm"/>
    <property type="evidence" value="ECO:0007669"/>
    <property type="project" value="TreeGrafter"/>
</dbReference>
<dbReference type="InterPro" id="IPR004088">
    <property type="entry name" value="KH_dom_type_1"/>
</dbReference>
<keyword evidence="4" id="KW-0694">RNA-binding</keyword>
<dbReference type="GO" id="GO:0003723">
    <property type="term" value="F:RNA binding"/>
    <property type="evidence" value="ECO:0007669"/>
    <property type="project" value="UniProtKB-UniRule"/>
</dbReference>
<feature type="region of interest" description="Disordered" evidence="5">
    <location>
        <begin position="1"/>
        <end position="77"/>
    </location>
</feature>
<evidence type="ECO:0000256" key="5">
    <source>
        <dbReference type="SAM" id="MobiDB-lite"/>
    </source>
</evidence>
<feature type="region of interest" description="Disordered" evidence="5">
    <location>
        <begin position="640"/>
        <end position="688"/>
    </location>
</feature>
<sequence length="863" mass="91329">IDVNSSDKRYPALLLSSQEEKTTTATSKTQTRLEGEVNPNSLSASYKSVSLPSSSPTMKLNLTSPKRGQKREEGWKEVVRRSKKLSVPASVVSRIMGRGGCNITAIQDVTGAHIDVDKQKDKNGERMITIRGGTESTRYAVQLINALIQDPAKELEDLIPKNHIRTPANTKSVHTNFSSGVGTTATSSKNAFPLGAPALVTSQATTLSTFQPTNKLSKNVPTNVRSSFPVSLPLAYPHPHFALLAAQTMQQIRHPRLPMAQFGGTFSPSPNTWGPFPVRPVNPGNANSSPKHNNATRLPNQNGTVLPSESPGLATASCPIPVSSVVAASQQLCVTTTRTPSSVRKQLFACVPKSSPPAAVISSVTSTCTSMPSVSSTSTTSGQVTTFLPQTQLSSQKMESFSVILPSKEKVSTQDQPMANLCTPPSTANSSSISANTTSGAPETHPSSSPTPPSSNTKEEGQTSNVSDLNPASMPFVSNSEPSPLTLVSPRLVAADNQDTSNLPQLAVPAPRVSHRMQPRGSFYSVVPNATMHQDPQSIFVTNPVPLTPPQGPPAAVQLSSAVNIMNGSQMHINPANKSLQPTFGPATLFNHFSSLFDSSQVPANQGWGDGPLPSRVAADASFTVQSAFLGNSVLGHLENMHPDNSKAPGFRPPSQRVSTSPVATSAPPTLGQPKGGSASQDRKIPPPIGTERLARIRQGGSVTQAPVGTSFVAPVGHSGIWSFGVNAVSEGLSGWSQSMIGNHPVHQPLSDPSTFSQHQPMERDDSGMVAPSNIFHQPMASGFVDFSKGLPISMYGGTIIPSHPQLADVPGGPLFNGLHNPDPAWNPMIKVIQNSTDCTDTQQIWPGTWAPHIGNMHLKYVN</sequence>
<feature type="compositionally biased region" description="Low complexity" evidence="5">
    <location>
        <begin position="41"/>
        <end position="55"/>
    </location>
</feature>
<dbReference type="AlphaFoldDB" id="A0A8C6QPK7"/>
<name>A0A8C6QPK7_NANGA</name>
<proteinExistence type="predicted"/>
<reference evidence="7" key="1">
    <citation type="submission" date="2025-08" db="UniProtKB">
        <authorList>
            <consortium name="Ensembl"/>
        </authorList>
    </citation>
    <scope>IDENTIFICATION</scope>
</reference>
<dbReference type="InterPro" id="IPR036612">
    <property type="entry name" value="KH_dom_type_1_sf"/>
</dbReference>
<feature type="compositionally biased region" description="Low complexity" evidence="5">
    <location>
        <begin position="423"/>
        <end position="448"/>
    </location>
</feature>
<accession>A0A8C6QPK7</accession>
<evidence type="ECO:0000313" key="8">
    <source>
        <dbReference type="Proteomes" id="UP000694381"/>
    </source>
</evidence>
<dbReference type="Proteomes" id="UP000694381">
    <property type="component" value="Unassembled WGS sequence"/>
</dbReference>
<feature type="domain" description="K Homology" evidence="6">
    <location>
        <begin position="79"/>
        <end position="149"/>
    </location>
</feature>
<protein>
    <recommendedName>
        <fullName evidence="6">K Homology domain-containing protein</fullName>
    </recommendedName>
</protein>
<dbReference type="PANTHER" id="PTHR23206">
    <property type="entry name" value="MASK PROTEIN"/>
    <property type="match status" value="1"/>
</dbReference>
<dbReference type="OMA" id="NQPMERD"/>
<dbReference type="InterPro" id="IPR051631">
    <property type="entry name" value="Ankyrin-KH/SAM_domain"/>
</dbReference>
<evidence type="ECO:0000256" key="1">
    <source>
        <dbReference type="ARBA" id="ARBA00022737"/>
    </source>
</evidence>
<keyword evidence="8" id="KW-1185">Reference proteome</keyword>
<keyword evidence="2" id="KW-0040">ANK repeat</keyword>
<reference evidence="7" key="2">
    <citation type="submission" date="2025-09" db="UniProtKB">
        <authorList>
            <consortium name="Ensembl"/>
        </authorList>
    </citation>
    <scope>IDENTIFICATION</scope>
</reference>
<dbReference type="Pfam" id="PF00013">
    <property type="entry name" value="KH_1"/>
    <property type="match status" value="1"/>
</dbReference>
<feature type="region of interest" description="Disordered" evidence="5">
    <location>
        <begin position="409"/>
        <end position="483"/>
    </location>
</feature>
<dbReference type="Gene3D" id="3.30.1370.10">
    <property type="entry name" value="K Homology domain, type 1"/>
    <property type="match status" value="1"/>
</dbReference>
<dbReference type="CDD" id="cd22503">
    <property type="entry name" value="KH-I_ANKHD1"/>
    <property type="match status" value="1"/>
</dbReference>
<dbReference type="GO" id="GO:0045087">
    <property type="term" value="P:innate immune response"/>
    <property type="evidence" value="ECO:0007669"/>
    <property type="project" value="TreeGrafter"/>
</dbReference>
<feature type="compositionally biased region" description="Polar residues" evidence="5">
    <location>
        <begin position="656"/>
        <end position="668"/>
    </location>
</feature>
<dbReference type="PROSITE" id="PS50084">
    <property type="entry name" value="KH_TYPE_1"/>
    <property type="match status" value="1"/>
</dbReference>
<keyword evidence="3" id="KW-0175">Coiled coil</keyword>
<evidence type="ECO:0000313" key="7">
    <source>
        <dbReference type="Ensembl" id="ENSNGAP00000006226.1"/>
    </source>
</evidence>
<dbReference type="FunFam" id="3.30.1370.10:FF:000029">
    <property type="entry name" value="ankyrin repeat and KH domain-containing protein 1 isoform X2"/>
    <property type="match status" value="1"/>
</dbReference>
<evidence type="ECO:0000256" key="4">
    <source>
        <dbReference type="PROSITE-ProRule" id="PRU00117"/>
    </source>
</evidence>
<evidence type="ECO:0000256" key="2">
    <source>
        <dbReference type="ARBA" id="ARBA00023043"/>
    </source>
</evidence>
<organism evidence="7 8">
    <name type="scientific">Nannospalax galili</name>
    <name type="common">Northern Israeli blind subterranean mole rat</name>
    <name type="synonym">Spalax galili</name>
    <dbReference type="NCBI Taxonomy" id="1026970"/>
    <lineage>
        <taxon>Eukaryota</taxon>
        <taxon>Metazoa</taxon>
        <taxon>Chordata</taxon>
        <taxon>Craniata</taxon>
        <taxon>Vertebrata</taxon>
        <taxon>Euteleostomi</taxon>
        <taxon>Mammalia</taxon>
        <taxon>Eutheria</taxon>
        <taxon>Euarchontoglires</taxon>
        <taxon>Glires</taxon>
        <taxon>Rodentia</taxon>
        <taxon>Myomorpha</taxon>
        <taxon>Muroidea</taxon>
        <taxon>Spalacidae</taxon>
        <taxon>Spalacinae</taxon>
        <taxon>Nannospalax</taxon>
    </lineage>
</organism>
<dbReference type="PANTHER" id="PTHR23206:SF5">
    <property type="entry name" value="ANKYRIN REPEAT AND KH DOMAIN-CONTAINING PROTEIN 1"/>
    <property type="match status" value="1"/>
</dbReference>
<dbReference type="InterPro" id="IPR004087">
    <property type="entry name" value="KH_dom"/>
</dbReference>
<dbReference type="SUPFAM" id="SSF54791">
    <property type="entry name" value="Eukaryotic type KH-domain (KH-domain type I)"/>
    <property type="match status" value="1"/>
</dbReference>
<feature type="compositionally biased region" description="Basic and acidic residues" evidence="5">
    <location>
        <begin position="1"/>
        <end position="10"/>
    </location>
</feature>
<dbReference type="GeneTree" id="ENSGT00940000153768"/>
<evidence type="ECO:0000259" key="6">
    <source>
        <dbReference type="SMART" id="SM00322"/>
    </source>
</evidence>
<evidence type="ECO:0000256" key="3">
    <source>
        <dbReference type="ARBA" id="ARBA00023054"/>
    </source>
</evidence>
<feature type="compositionally biased region" description="Polar residues" evidence="5">
    <location>
        <begin position="462"/>
        <end position="483"/>
    </location>
</feature>
<keyword evidence="1" id="KW-0677">Repeat</keyword>